<gene>
    <name evidence="1" type="ORF">HPP92_016954</name>
</gene>
<sequence length="64" mass="7141">MAEGKKEEEVEKLVAAQPLREAGYRLPPFRRCPRHLHHSTAAEHHCLVSVSGNIHSMADGINVE</sequence>
<name>A0A835QJ23_VANPL</name>
<proteinExistence type="predicted"/>
<dbReference type="EMBL" id="JADCNM010000008">
    <property type="protein sequence ID" value="KAG0472408.1"/>
    <property type="molecule type" value="Genomic_DNA"/>
</dbReference>
<accession>A0A835QJ23</accession>
<comment type="caution">
    <text evidence="1">The sequence shown here is derived from an EMBL/GenBank/DDBJ whole genome shotgun (WGS) entry which is preliminary data.</text>
</comment>
<evidence type="ECO:0000313" key="2">
    <source>
        <dbReference type="Proteomes" id="UP000639772"/>
    </source>
</evidence>
<protein>
    <submittedName>
        <fullName evidence="1">Uncharacterized protein</fullName>
    </submittedName>
</protein>
<dbReference type="AlphaFoldDB" id="A0A835QJ23"/>
<evidence type="ECO:0000313" key="1">
    <source>
        <dbReference type="EMBL" id="KAG0472408.1"/>
    </source>
</evidence>
<dbReference type="Proteomes" id="UP000639772">
    <property type="component" value="Unassembled WGS sequence"/>
</dbReference>
<reference evidence="1 2" key="1">
    <citation type="journal article" date="2020" name="Nat. Food">
        <title>A phased Vanilla planifolia genome enables genetic improvement of flavour and production.</title>
        <authorList>
            <person name="Hasing T."/>
            <person name="Tang H."/>
            <person name="Brym M."/>
            <person name="Khazi F."/>
            <person name="Huang T."/>
            <person name="Chambers A.H."/>
        </authorList>
    </citation>
    <scope>NUCLEOTIDE SEQUENCE [LARGE SCALE GENOMIC DNA]</scope>
    <source>
        <tissue evidence="1">Leaf</tissue>
    </source>
</reference>
<organism evidence="1 2">
    <name type="scientific">Vanilla planifolia</name>
    <name type="common">Vanilla</name>
    <dbReference type="NCBI Taxonomy" id="51239"/>
    <lineage>
        <taxon>Eukaryota</taxon>
        <taxon>Viridiplantae</taxon>
        <taxon>Streptophyta</taxon>
        <taxon>Embryophyta</taxon>
        <taxon>Tracheophyta</taxon>
        <taxon>Spermatophyta</taxon>
        <taxon>Magnoliopsida</taxon>
        <taxon>Liliopsida</taxon>
        <taxon>Asparagales</taxon>
        <taxon>Orchidaceae</taxon>
        <taxon>Vanilloideae</taxon>
        <taxon>Vanilleae</taxon>
        <taxon>Vanilla</taxon>
    </lineage>
</organism>